<feature type="compositionally biased region" description="Basic residues" evidence="1">
    <location>
        <begin position="129"/>
        <end position="142"/>
    </location>
</feature>
<feature type="compositionally biased region" description="Polar residues" evidence="1">
    <location>
        <begin position="117"/>
        <end position="127"/>
    </location>
</feature>
<reference evidence="2" key="1">
    <citation type="submission" date="2011-02" db="EMBL/GenBank/DDBJ databases">
        <authorList>
            <person name="Aslett M."/>
        </authorList>
    </citation>
    <scope>NUCLEOTIDE SEQUENCE</scope>
    <source>
        <strain evidence="2">Liverpool</strain>
    </source>
</reference>
<dbReference type="GeneID" id="13441054"/>
<feature type="region of interest" description="Disordered" evidence="1">
    <location>
        <begin position="53"/>
        <end position="152"/>
    </location>
</feature>
<keyword evidence="4" id="KW-1185">Reference proteome</keyword>
<dbReference type="EMBL" id="FR823393">
    <property type="protein sequence ID" value="CBZ55623.1"/>
    <property type="molecule type" value="Genomic_DNA"/>
</dbReference>
<dbReference type="OMA" id="SFGCFGP"/>
<evidence type="ECO:0000313" key="3">
    <source>
        <dbReference type="EMBL" id="CEL70365.1"/>
    </source>
</evidence>
<dbReference type="EMBL" id="LN714487">
    <property type="protein sequence ID" value="CEL70365.1"/>
    <property type="molecule type" value="Genomic_DNA"/>
</dbReference>
<gene>
    <name evidence="3" type="ORF">BN1204_060480</name>
    <name evidence="2" type="ORF">NCLIV_060480</name>
</gene>
<name>F0VPH7_NEOCL</name>
<evidence type="ECO:0000256" key="1">
    <source>
        <dbReference type="SAM" id="MobiDB-lite"/>
    </source>
</evidence>
<evidence type="ECO:0000313" key="2">
    <source>
        <dbReference type="EMBL" id="CBZ55623.1"/>
    </source>
</evidence>
<reference evidence="2" key="2">
    <citation type="submission" date="2011-03" db="EMBL/GenBank/DDBJ databases">
        <title>Comparative genomics and transcriptomics of Neospora caninum and Toxoplasma gondii.</title>
        <authorList>
            <person name="Reid A.J."/>
            <person name="Sohal A."/>
            <person name="Harris D."/>
            <person name="Quail M."/>
            <person name="Sanders M."/>
            <person name="Berriman M."/>
            <person name="Wastling J.M."/>
            <person name="Pain A."/>
        </authorList>
    </citation>
    <scope>NUCLEOTIDE SEQUENCE</scope>
    <source>
        <strain evidence="2">Liverpool</strain>
    </source>
</reference>
<sequence>MSEKILIVDTLDRAAGSQCSRLSKVLHKLGLAGSSAGLREALAAPECKESRRIQVATRHRSSRGDAGENDTEDDKCSFGCFGPFTSRRPRPQGAASPRRNANTSSKARLSSRKDESQSLPGNSSYARITSRRRFKTRSATRARHPEVKHGTEDETVALSQEACCCRSADAGRRRGVACFEAARNTALRWSAHCRAEENCDMCKFVAHRPLSKPQLKVDGRVLKPALVTRGCCASRFFQSDIRSGYAGADIVKHKAKQVIVDAVVYVCQYSPEDAPKDVRSSNVQCIPVIVLTHPEAITREAESKLILGATPSEKIVGECPDAGSVANQMET</sequence>
<dbReference type="AlphaFoldDB" id="F0VPH7"/>
<reference evidence="3" key="4">
    <citation type="journal article" date="2015" name="PLoS ONE">
        <title>Comprehensive Evaluation of Toxoplasma gondii VEG and Neospora caninum LIV Genomes with Tachyzoite Stage Transcriptome and Proteome Defines Novel Transcript Features.</title>
        <authorList>
            <person name="Ramaprasad A."/>
            <person name="Mourier T."/>
            <person name="Naeem R."/>
            <person name="Malas T.B."/>
            <person name="Moussa E."/>
            <person name="Panigrahi A."/>
            <person name="Vermont S.J."/>
            <person name="Otto T.D."/>
            <person name="Wastling J."/>
            <person name="Pain A."/>
        </authorList>
    </citation>
    <scope>NUCLEOTIDE SEQUENCE</scope>
    <source>
        <strain evidence="3">Liverpool</strain>
    </source>
</reference>
<accession>F0VPH7</accession>
<dbReference type="OrthoDB" id="331179at2759"/>
<organism evidence="2 4">
    <name type="scientific">Neospora caninum (strain Liverpool)</name>
    <dbReference type="NCBI Taxonomy" id="572307"/>
    <lineage>
        <taxon>Eukaryota</taxon>
        <taxon>Sar</taxon>
        <taxon>Alveolata</taxon>
        <taxon>Apicomplexa</taxon>
        <taxon>Conoidasida</taxon>
        <taxon>Coccidia</taxon>
        <taxon>Eucoccidiorida</taxon>
        <taxon>Eimeriorina</taxon>
        <taxon>Sarcocystidae</taxon>
        <taxon>Neospora</taxon>
    </lineage>
</organism>
<dbReference type="eggNOG" id="ENOG502R001">
    <property type="taxonomic scope" value="Eukaryota"/>
</dbReference>
<dbReference type="Proteomes" id="UP000007494">
    <property type="component" value="Chromosome XII"/>
</dbReference>
<proteinExistence type="predicted"/>
<protein>
    <submittedName>
        <fullName evidence="2">Uncharacterized protein</fullName>
    </submittedName>
</protein>
<feature type="compositionally biased region" description="Basic and acidic residues" evidence="1">
    <location>
        <begin position="143"/>
        <end position="152"/>
    </location>
</feature>
<feature type="compositionally biased region" description="Polar residues" evidence="1">
    <location>
        <begin position="99"/>
        <end position="108"/>
    </location>
</feature>
<dbReference type="RefSeq" id="XP_003885651.1">
    <property type="nucleotide sequence ID" value="XM_003885602.1"/>
</dbReference>
<dbReference type="VEuPathDB" id="ToxoDB:NCLIV_060480"/>
<evidence type="ECO:0000313" key="4">
    <source>
        <dbReference type="Proteomes" id="UP000007494"/>
    </source>
</evidence>
<reference evidence="4" key="3">
    <citation type="journal article" date="2012" name="PLoS Pathog.">
        <title>Comparative genomics of the apicomplexan parasites Toxoplasma gondii and Neospora caninum: Coccidia differing in host range and transmission strategy.</title>
        <authorList>
            <person name="Reid A.J."/>
            <person name="Vermont S.J."/>
            <person name="Cotton J.A."/>
            <person name="Harris D."/>
            <person name="Hill-Cawthorne G.A."/>
            <person name="Konen-Waisman S."/>
            <person name="Latham S.M."/>
            <person name="Mourier T."/>
            <person name="Norton R."/>
            <person name="Quail M.A."/>
            <person name="Sanders M."/>
            <person name="Shanmugam D."/>
            <person name="Sohal A."/>
            <person name="Wasmuth J.D."/>
            <person name="Brunk B."/>
            <person name="Grigg M.E."/>
            <person name="Howard J.C."/>
            <person name="Parkinson J."/>
            <person name="Roos D.S."/>
            <person name="Trees A.J."/>
            <person name="Berriman M."/>
            <person name="Pain A."/>
            <person name="Wastling J.M."/>
        </authorList>
    </citation>
    <scope>NUCLEOTIDE SEQUENCE [LARGE SCALE GENOMIC DNA]</scope>
    <source>
        <strain evidence="4">Liverpool</strain>
    </source>
</reference>
<dbReference type="InParanoid" id="F0VPH7"/>